<dbReference type="AlphaFoldDB" id="A0A075A125"/>
<sequence>MDQEPCPAGEKTAEINTINHLWKDLMGNPSKPSDHPCVETAVIRFTQTRLPAMNGTTLIRSRQLDLYAKTRVPLFGGQPSSITEHNITWTDVSRAGPGPSKACPDWLECRLIGAEHP</sequence>
<proteinExistence type="predicted"/>
<keyword evidence="2" id="KW-1185">Reference proteome</keyword>
<reference evidence="1 2" key="1">
    <citation type="submission" date="2013-11" db="EMBL/GenBank/DDBJ databases">
        <title>Opisthorchis viverrini - life in the bile duct.</title>
        <authorList>
            <person name="Young N.D."/>
            <person name="Nagarajan N."/>
            <person name="Lin S.J."/>
            <person name="Korhonen P.K."/>
            <person name="Jex A.R."/>
            <person name="Hall R.S."/>
            <person name="Safavi-Hemami H."/>
            <person name="Kaewkong W."/>
            <person name="Bertrand D."/>
            <person name="Gao S."/>
            <person name="Seet Q."/>
            <person name="Wongkham S."/>
            <person name="Teh B.T."/>
            <person name="Wongkham C."/>
            <person name="Intapan P.M."/>
            <person name="Maleewong W."/>
            <person name="Yang X."/>
            <person name="Hu M."/>
            <person name="Wang Z."/>
            <person name="Hofmann A."/>
            <person name="Sternberg P.W."/>
            <person name="Tan P."/>
            <person name="Wang J."/>
            <person name="Gasser R.B."/>
        </authorList>
    </citation>
    <scope>NUCLEOTIDE SEQUENCE [LARGE SCALE GENOMIC DNA]</scope>
</reference>
<dbReference type="EMBL" id="KL596683">
    <property type="protein sequence ID" value="KER29200.1"/>
    <property type="molecule type" value="Genomic_DNA"/>
</dbReference>
<evidence type="ECO:0000313" key="2">
    <source>
        <dbReference type="Proteomes" id="UP000054324"/>
    </source>
</evidence>
<dbReference type="Proteomes" id="UP000054324">
    <property type="component" value="Unassembled WGS sequence"/>
</dbReference>
<dbReference type="RefSeq" id="XP_009167056.1">
    <property type="nucleotide sequence ID" value="XM_009168792.1"/>
</dbReference>
<dbReference type="GeneID" id="20318320"/>
<organism evidence="1 2">
    <name type="scientific">Opisthorchis viverrini</name>
    <name type="common">Southeast Asian liver fluke</name>
    <dbReference type="NCBI Taxonomy" id="6198"/>
    <lineage>
        <taxon>Eukaryota</taxon>
        <taxon>Metazoa</taxon>
        <taxon>Spiralia</taxon>
        <taxon>Lophotrochozoa</taxon>
        <taxon>Platyhelminthes</taxon>
        <taxon>Trematoda</taxon>
        <taxon>Digenea</taxon>
        <taxon>Opisthorchiida</taxon>
        <taxon>Opisthorchiata</taxon>
        <taxon>Opisthorchiidae</taxon>
        <taxon>Opisthorchis</taxon>
    </lineage>
</organism>
<dbReference type="KEGG" id="ovi:T265_04134"/>
<protein>
    <submittedName>
        <fullName evidence="1">Uncharacterized protein</fullName>
    </submittedName>
</protein>
<gene>
    <name evidence="1" type="ORF">T265_04134</name>
</gene>
<evidence type="ECO:0000313" key="1">
    <source>
        <dbReference type="EMBL" id="KER29200.1"/>
    </source>
</evidence>
<name>A0A075A125_OPIVI</name>
<accession>A0A075A125</accession>
<dbReference type="CTD" id="20318320"/>